<protein>
    <submittedName>
        <fullName evidence="2">Uncharacterized protein</fullName>
    </submittedName>
</protein>
<evidence type="ECO:0000313" key="3">
    <source>
        <dbReference type="Proteomes" id="UP001153269"/>
    </source>
</evidence>
<dbReference type="Proteomes" id="UP001153269">
    <property type="component" value="Unassembled WGS sequence"/>
</dbReference>
<evidence type="ECO:0000313" key="2">
    <source>
        <dbReference type="EMBL" id="CAB1457927.1"/>
    </source>
</evidence>
<organism evidence="2 3">
    <name type="scientific">Pleuronectes platessa</name>
    <name type="common">European plaice</name>
    <dbReference type="NCBI Taxonomy" id="8262"/>
    <lineage>
        <taxon>Eukaryota</taxon>
        <taxon>Metazoa</taxon>
        <taxon>Chordata</taxon>
        <taxon>Craniata</taxon>
        <taxon>Vertebrata</taxon>
        <taxon>Euteleostomi</taxon>
        <taxon>Actinopterygii</taxon>
        <taxon>Neopterygii</taxon>
        <taxon>Teleostei</taxon>
        <taxon>Neoteleostei</taxon>
        <taxon>Acanthomorphata</taxon>
        <taxon>Carangaria</taxon>
        <taxon>Pleuronectiformes</taxon>
        <taxon>Pleuronectoidei</taxon>
        <taxon>Pleuronectidae</taxon>
        <taxon>Pleuronectes</taxon>
    </lineage>
</organism>
<evidence type="ECO:0000256" key="1">
    <source>
        <dbReference type="SAM" id="MobiDB-lite"/>
    </source>
</evidence>
<feature type="region of interest" description="Disordered" evidence="1">
    <location>
        <begin position="58"/>
        <end position="103"/>
    </location>
</feature>
<proteinExistence type="predicted"/>
<feature type="compositionally biased region" description="Polar residues" evidence="1">
    <location>
        <begin position="76"/>
        <end position="89"/>
    </location>
</feature>
<name>A0A9N7VRK5_PLEPL</name>
<reference evidence="2" key="1">
    <citation type="submission" date="2020-03" db="EMBL/GenBank/DDBJ databases">
        <authorList>
            <person name="Weist P."/>
        </authorList>
    </citation>
    <scope>NUCLEOTIDE SEQUENCE</scope>
</reference>
<feature type="compositionally biased region" description="Polar residues" evidence="1">
    <location>
        <begin position="58"/>
        <end position="67"/>
    </location>
</feature>
<dbReference type="EMBL" id="CADEAL010004365">
    <property type="protein sequence ID" value="CAB1457927.1"/>
    <property type="molecule type" value="Genomic_DNA"/>
</dbReference>
<comment type="caution">
    <text evidence="2">The sequence shown here is derived from an EMBL/GenBank/DDBJ whole genome shotgun (WGS) entry which is preliminary data.</text>
</comment>
<gene>
    <name evidence="2" type="ORF">PLEPLA_LOCUS45755</name>
</gene>
<accession>A0A9N7VRK5</accession>
<dbReference type="AlphaFoldDB" id="A0A9N7VRK5"/>
<sequence>MSATGTSGHQLRRLDEIAGDSWVMTEGRTCYIFDGSLVYSWNTWMWKKVGHNNSLETFSEMNSSSTKSETRDRSAQAHSQQQEHGQNIQVKGGACVERRGGRT</sequence>
<keyword evidence="3" id="KW-1185">Reference proteome</keyword>